<dbReference type="Pfam" id="PF00372">
    <property type="entry name" value="Hemocyanin_M"/>
    <property type="match status" value="1"/>
</dbReference>
<evidence type="ECO:0000313" key="7">
    <source>
        <dbReference type="Proteomes" id="UP001652621"/>
    </source>
</evidence>
<dbReference type="PANTHER" id="PTHR11511:SF5">
    <property type="entry name" value="FAT-BODY PROTEIN 1-RELATED"/>
    <property type="match status" value="1"/>
</dbReference>
<dbReference type="VEuPathDB" id="VectorBase:MDOMA2_020607"/>
<dbReference type="VEuPathDB" id="VectorBase:MDOA001617"/>
<dbReference type="Proteomes" id="UP001652621">
    <property type="component" value="Unplaced"/>
</dbReference>
<evidence type="ECO:0000256" key="2">
    <source>
        <dbReference type="SAM" id="SignalP"/>
    </source>
</evidence>
<dbReference type="AlphaFoldDB" id="A0A1I8M648"/>
<dbReference type="InterPro" id="IPR036697">
    <property type="entry name" value="Hemocyanin_N_sf"/>
</dbReference>
<dbReference type="InterPro" id="IPR005203">
    <property type="entry name" value="Hemocyanin_C"/>
</dbReference>
<dbReference type="InterPro" id="IPR005204">
    <property type="entry name" value="Hemocyanin_N"/>
</dbReference>
<dbReference type="GO" id="GO:0045735">
    <property type="term" value="F:nutrient reservoir activity"/>
    <property type="evidence" value="ECO:0007669"/>
    <property type="project" value="UniProtKB-KW"/>
</dbReference>
<dbReference type="PANTHER" id="PTHR11511">
    <property type="entry name" value="LARVAL STORAGE PROTEIN/PHENOLOXIDASE"/>
    <property type="match status" value="1"/>
</dbReference>
<dbReference type="eggNOG" id="ENOG502QR98">
    <property type="taxonomic scope" value="Eukaryota"/>
</dbReference>
<keyword evidence="1" id="KW-0758">Storage protein</keyword>
<sequence length="776" mass="93801">MKFAITILVCLGFAVAATTLPEFRIANKGFLEKQKFLLEIVYRVTDPLMFDEWIKLGTTFVTDRSYYKHYDYHMEKFWESYKLKTLLPRGEFFGALVETHHKQAWGLFNFFYFARDWETFMHNVCWARMHVNEGLFVYALSMAVIHREDLNGLVLPSIYEIFPQHFFTSDFIYKAEKYDYSVWKKQTMYELEYQQHFEGMDLYNHSYYGDHIKEWKMWQWWKQMGLDKHHWYAEDNYMLRETIHEVNQDPKGKILLNDLKMWWMPADYTRDIDFFNRESVHSYFTEDVGWMSFWYYLNMDQAFFLDSETFASNGRRGEFWLYAVHKVMSRYYMERLSHGFGEIPEFYWMQQIEHGYKPQLVACNGIGYSYRPNYYDFKTYANLEMFNKIQNAFQRIYDIIDMGYYRMHDGQIIDLRHENALEHISNLVQGNIDVFDKYFFNYYYLLSHMFISQVGKGDIEVSPSVMLNYETMVRDPYFYVFHKKIADAFLRFKGQLEPYSKEELMFSGVEIKEVQVTELVTFFDLVDFDLTTLRNDKMIFQDGRLVWDKMLLARQMRLNHKPFGFNLTVVSDKDQQALVRIFLAPKHDEFGRALSLADNRENFLTLGKFAIDLKAGMNVISYNSDEFYWTQKDRTTYTELYHNVMMAIEGKYKFPVYVRETYCLFPNRLILPRGWEKGMPMTMFFMVTGYEMPNVEKSQLKTSYSCGFGYGGRFTDDKPLFYPFDRDISEEEFFVPNMYFKDVEIYHHDYFKKYMEPNYQMEGKFDYTLLNSFYTK</sequence>
<dbReference type="SUPFAM" id="SSF48056">
    <property type="entry name" value="Di-copper centre-containing domain"/>
    <property type="match status" value="1"/>
</dbReference>
<evidence type="ECO:0000259" key="4">
    <source>
        <dbReference type="Pfam" id="PF03722"/>
    </source>
</evidence>
<dbReference type="GO" id="GO:0005615">
    <property type="term" value="C:extracellular space"/>
    <property type="evidence" value="ECO:0007669"/>
    <property type="project" value="UniProtKB-ARBA"/>
</dbReference>
<dbReference type="InterPro" id="IPR037020">
    <property type="entry name" value="Hemocyanin_C_sf"/>
</dbReference>
<dbReference type="GeneID" id="101891177"/>
<dbReference type="PROSITE" id="PS00210">
    <property type="entry name" value="HEMOCYANIN_2"/>
    <property type="match status" value="1"/>
</dbReference>
<dbReference type="STRING" id="7370.A0A1I8M648"/>
<dbReference type="Gene3D" id="1.20.1370.10">
    <property type="entry name" value="Hemocyanin, N-terminal domain"/>
    <property type="match status" value="1"/>
</dbReference>
<evidence type="ECO:0000259" key="5">
    <source>
        <dbReference type="Pfam" id="PF03723"/>
    </source>
</evidence>
<proteinExistence type="predicted"/>
<dbReference type="EnsemblMetazoa" id="MDOA001617-RA">
    <property type="protein sequence ID" value="MDOA001617-PA"/>
    <property type="gene ID" value="MDOA001617"/>
</dbReference>
<evidence type="ECO:0000256" key="1">
    <source>
        <dbReference type="ARBA" id="ARBA00022761"/>
    </source>
</evidence>
<keyword evidence="2" id="KW-0732">Signal</keyword>
<dbReference type="OrthoDB" id="6371642at2759"/>
<dbReference type="InterPro" id="IPR014756">
    <property type="entry name" value="Ig_E-set"/>
</dbReference>
<dbReference type="Gene3D" id="2.60.40.1520">
    <property type="entry name" value="Hemocyanin, C-terminal domain"/>
    <property type="match status" value="1"/>
</dbReference>
<protein>
    <submittedName>
        <fullName evidence="8">Larval serum protein 1 beta chain</fullName>
    </submittedName>
</protein>
<dbReference type="Pfam" id="PF03723">
    <property type="entry name" value="Hemocyanin_C"/>
    <property type="match status" value="1"/>
</dbReference>
<organism evidence="6">
    <name type="scientific">Musca domestica</name>
    <name type="common">House fly</name>
    <dbReference type="NCBI Taxonomy" id="7370"/>
    <lineage>
        <taxon>Eukaryota</taxon>
        <taxon>Metazoa</taxon>
        <taxon>Ecdysozoa</taxon>
        <taxon>Arthropoda</taxon>
        <taxon>Hexapoda</taxon>
        <taxon>Insecta</taxon>
        <taxon>Pterygota</taxon>
        <taxon>Neoptera</taxon>
        <taxon>Endopterygota</taxon>
        <taxon>Diptera</taxon>
        <taxon>Brachycera</taxon>
        <taxon>Muscomorpha</taxon>
        <taxon>Muscoidea</taxon>
        <taxon>Muscidae</taxon>
        <taxon>Musca</taxon>
    </lineage>
</organism>
<feature type="domain" description="Hemocyanin middle" evidence="3">
    <location>
        <begin position="238"/>
        <end position="489"/>
    </location>
</feature>
<name>A0A1I8M648_MUSDO</name>
<feature type="chain" id="PRO_5044559908" evidence="2">
    <location>
        <begin position="17"/>
        <end position="776"/>
    </location>
</feature>
<dbReference type="RefSeq" id="XP_005182319.1">
    <property type="nucleotide sequence ID" value="XM_005182262.3"/>
</dbReference>
<dbReference type="InterPro" id="IPR000896">
    <property type="entry name" value="Hemocyanin/hexamerin_mid_dom"/>
</dbReference>
<dbReference type="GO" id="GO:0097009">
    <property type="term" value="P:energy homeostasis"/>
    <property type="evidence" value="ECO:0007669"/>
    <property type="project" value="UniProtKB-ARBA"/>
</dbReference>
<dbReference type="FunFam" id="1.20.1370.10:FF:000003">
    <property type="entry name" value="Larval serum protein 1 gamma"/>
    <property type="match status" value="1"/>
</dbReference>
<evidence type="ECO:0000313" key="8">
    <source>
        <dbReference type="RefSeq" id="XP_005182319.1"/>
    </source>
</evidence>
<dbReference type="InterPro" id="IPR013788">
    <property type="entry name" value="Hemocyanin/hexamerin"/>
</dbReference>
<accession>A0A1I8M648</accession>
<evidence type="ECO:0000259" key="3">
    <source>
        <dbReference type="Pfam" id="PF00372"/>
    </source>
</evidence>
<feature type="signal peptide" evidence="2">
    <location>
        <begin position="1"/>
        <end position="16"/>
    </location>
</feature>
<feature type="domain" description="Hemocyanin N-terminal" evidence="4">
    <location>
        <begin position="30"/>
        <end position="151"/>
    </location>
</feature>
<dbReference type="InterPro" id="IPR008922">
    <property type="entry name" value="Di-copper_centre_dom_sf"/>
</dbReference>
<evidence type="ECO:0000313" key="6">
    <source>
        <dbReference type="EnsemblMetazoa" id="MDOA001617-PA"/>
    </source>
</evidence>
<dbReference type="Gene3D" id="1.10.1280.10">
    <property type="entry name" value="Di-copper center containing domain from catechol oxidase"/>
    <property type="match status" value="1"/>
</dbReference>
<dbReference type="Pfam" id="PF03722">
    <property type="entry name" value="Hemocyanin_N"/>
    <property type="match status" value="1"/>
</dbReference>
<dbReference type="SUPFAM" id="SSF48050">
    <property type="entry name" value="Hemocyanin, N-terminal domain"/>
    <property type="match status" value="1"/>
</dbReference>
<reference evidence="6" key="1">
    <citation type="submission" date="2020-05" db="UniProtKB">
        <authorList>
            <consortium name="EnsemblMetazoa"/>
        </authorList>
    </citation>
    <scope>IDENTIFICATION</scope>
    <source>
        <strain evidence="6">Aabys</strain>
    </source>
</reference>
<feature type="domain" description="Hemocyanin C-terminal" evidence="5">
    <location>
        <begin position="498"/>
        <end position="747"/>
    </location>
</feature>
<gene>
    <name evidence="6" type="primary">101891177</name>
    <name evidence="8" type="synonym">LOC101891177</name>
</gene>
<dbReference type="PRINTS" id="PR00187">
    <property type="entry name" value="HAEMOCYANIN"/>
</dbReference>
<dbReference type="SUPFAM" id="SSF81296">
    <property type="entry name" value="E set domains"/>
    <property type="match status" value="1"/>
</dbReference>
<reference evidence="8" key="2">
    <citation type="submission" date="2025-04" db="UniProtKB">
        <authorList>
            <consortium name="RefSeq"/>
        </authorList>
    </citation>
    <scope>IDENTIFICATION</scope>
    <source>
        <strain evidence="8">Aabys</strain>
    </source>
</reference>
<dbReference type="KEGG" id="mde:101891177"/>
<keyword evidence="7" id="KW-1185">Reference proteome</keyword>